<name>A0A0D8XUE9_DICVI</name>
<organism evidence="2 3">
    <name type="scientific">Dictyocaulus viviparus</name>
    <name type="common">Bovine lungworm</name>
    <dbReference type="NCBI Taxonomy" id="29172"/>
    <lineage>
        <taxon>Eukaryota</taxon>
        <taxon>Metazoa</taxon>
        <taxon>Ecdysozoa</taxon>
        <taxon>Nematoda</taxon>
        <taxon>Chromadorea</taxon>
        <taxon>Rhabditida</taxon>
        <taxon>Rhabditina</taxon>
        <taxon>Rhabditomorpha</taxon>
        <taxon>Strongyloidea</taxon>
        <taxon>Metastrongylidae</taxon>
        <taxon>Dictyocaulus</taxon>
    </lineage>
</organism>
<accession>A0A0D8XUE9</accession>
<dbReference type="AlphaFoldDB" id="A0A0D8XUE9"/>
<proteinExistence type="predicted"/>
<evidence type="ECO:0000313" key="2">
    <source>
        <dbReference type="EMBL" id="KJH48223.1"/>
    </source>
</evidence>
<reference evidence="2 3" key="1">
    <citation type="submission" date="2013-11" db="EMBL/GenBank/DDBJ databases">
        <title>Draft genome of the bovine lungworm Dictyocaulus viviparus.</title>
        <authorList>
            <person name="Mitreva M."/>
        </authorList>
    </citation>
    <scope>NUCLEOTIDE SEQUENCE [LARGE SCALE GENOMIC DNA]</scope>
    <source>
        <strain evidence="2 3">HannoverDv2000</strain>
    </source>
</reference>
<protein>
    <submittedName>
        <fullName evidence="2">Uncharacterized protein</fullName>
    </submittedName>
</protein>
<sequence>SSTLLFIAIWDSTQFHYVVAESHSSNYLTQHLNSNNTNNFGLFSIYAERKPQSGFENRRWTSNEPLPQSVHYRSTGQSSSSESLAQMNVNLHGNGMMDYGVQPSYSNNTITNNFGHFLFPAERNPQVLHQTNEFQRSLPYTSAFVSTALESTQRPFLSNNHSGPNYEDGQGQRPIKEELKRGLQAQAEIVSQTSNEASEGVNGTSHSELSQVRSITFYEFLLLFKTNLNVLYYLLQPNDLAALVNGCSSIIFY</sequence>
<feature type="compositionally biased region" description="Polar residues" evidence="1">
    <location>
        <begin position="154"/>
        <end position="163"/>
    </location>
</feature>
<gene>
    <name evidence="2" type="ORF">DICVIV_05687</name>
</gene>
<feature type="region of interest" description="Disordered" evidence="1">
    <location>
        <begin position="58"/>
        <end position="82"/>
    </location>
</feature>
<feature type="non-terminal residue" evidence="2">
    <location>
        <position position="1"/>
    </location>
</feature>
<keyword evidence="3" id="KW-1185">Reference proteome</keyword>
<evidence type="ECO:0000256" key="1">
    <source>
        <dbReference type="SAM" id="MobiDB-lite"/>
    </source>
</evidence>
<reference evidence="3" key="2">
    <citation type="journal article" date="2016" name="Sci. Rep.">
        <title>Dictyocaulus viviparus genome, variome and transcriptome elucidate lungworm biology and support future intervention.</title>
        <authorList>
            <person name="McNulty S.N."/>
            <person name="Strube C."/>
            <person name="Rosa B.A."/>
            <person name="Martin J.C."/>
            <person name="Tyagi R."/>
            <person name="Choi Y.J."/>
            <person name="Wang Q."/>
            <person name="Hallsworth Pepin K."/>
            <person name="Zhang X."/>
            <person name="Ozersky P."/>
            <person name="Wilson R.K."/>
            <person name="Sternberg P.W."/>
            <person name="Gasser R.B."/>
            <person name="Mitreva M."/>
        </authorList>
    </citation>
    <scope>NUCLEOTIDE SEQUENCE [LARGE SCALE GENOMIC DNA]</scope>
    <source>
        <strain evidence="3">HannoverDv2000</strain>
    </source>
</reference>
<dbReference type="EMBL" id="KN716275">
    <property type="protein sequence ID" value="KJH48223.1"/>
    <property type="molecule type" value="Genomic_DNA"/>
</dbReference>
<feature type="region of interest" description="Disordered" evidence="1">
    <location>
        <begin position="154"/>
        <end position="173"/>
    </location>
</feature>
<evidence type="ECO:0000313" key="3">
    <source>
        <dbReference type="Proteomes" id="UP000053766"/>
    </source>
</evidence>
<feature type="compositionally biased region" description="Polar residues" evidence="1">
    <location>
        <begin position="62"/>
        <end position="82"/>
    </location>
</feature>
<dbReference type="Proteomes" id="UP000053766">
    <property type="component" value="Unassembled WGS sequence"/>
</dbReference>